<feature type="transmembrane region" description="Helical" evidence="7">
    <location>
        <begin position="232"/>
        <end position="251"/>
    </location>
</feature>
<keyword evidence="6 7" id="KW-0472">Membrane</keyword>
<feature type="transmembrane region" description="Helical" evidence="7">
    <location>
        <begin position="199"/>
        <end position="220"/>
    </location>
</feature>
<dbReference type="InterPro" id="IPR035906">
    <property type="entry name" value="MetI-like_sf"/>
</dbReference>
<evidence type="ECO:0000259" key="8">
    <source>
        <dbReference type="PROSITE" id="PS50928"/>
    </source>
</evidence>
<evidence type="ECO:0000256" key="2">
    <source>
        <dbReference type="ARBA" id="ARBA00022448"/>
    </source>
</evidence>
<evidence type="ECO:0000313" key="9">
    <source>
        <dbReference type="EMBL" id="TDT18231.1"/>
    </source>
</evidence>
<sequence>MSVRRKGPRATLVRVATYVMLVAVAVIVAFPFIVALSTSTKNSQDIFSYPPTLVPQEAATAAAEDFGLEGDPVPIYDFDGTSYALAENNIGIAEYTPLDSLDDPDALIRQEAGLAVETDQVVVIDDDEETVYLVTVDGDEIEAYRSRITSGGLFVSADGDERVELINLAEPVKQFGPRLENFTEVIEDKALGRALTNTVLVTILVVVGQLLTSILGGYAFARIRFVGRDKLFLLYLGSVMVPFVVLIIPLFQIMLQAGWLDSLAALIIPFTFTVYGTFLMRQFFVGIPLEIEEAALIDGASRWRILWKVMVPLARPAIATLATFGFLYAWNSFFWPLVIINSGNTDSRVLSLALAMLGGRSSTDINLVFAGAIIAMAPPILVFLFAQRYFVENSASSGLK</sequence>
<keyword evidence="3" id="KW-1003">Cell membrane</keyword>
<evidence type="ECO:0000256" key="3">
    <source>
        <dbReference type="ARBA" id="ARBA00022475"/>
    </source>
</evidence>
<dbReference type="PROSITE" id="PS50928">
    <property type="entry name" value="ABC_TM1"/>
    <property type="match status" value="1"/>
</dbReference>
<evidence type="ECO:0000313" key="10">
    <source>
        <dbReference type="Proteomes" id="UP000294558"/>
    </source>
</evidence>
<dbReference type="GO" id="GO:0055085">
    <property type="term" value="P:transmembrane transport"/>
    <property type="evidence" value="ECO:0007669"/>
    <property type="project" value="InterPro"/>
</dbReference>
<dbReference type="Pfam" id="PF00528">
    <property type="entry name" value="BPD_transp_1"/>
    <property type="match status" value="1"/>
</dbReference>
<dbReference type="InterPro" id="IPR000515">
    <property type="entry name" value="MetI-like"/>
</dbReference>
<proteinExistence type="inferred from homology"/>
<dbReference type="AlphaFoldDB" id="A0A4R7I3R3"/>
<organism evidence="9 10">
    <name type="scientific">Ilumatobacter fluminis</name>
    <dbReference type="NCBI Taxonomy" id="467091"/>
    <lineage>
        <taxon>Bacteria</taxon>
        <taxon>Bacillati</taxon>
        <taxon>Actinomycetota</taxon>
        <taxon>Acidimicrobiia</taxon>
        <taxon>Acidimicrobiales</taxon>
        <taxon>Ilumatobacteraceae</taxon>
        <taxon>Ilumatobacter</taxon>
    </lineage>
</organism>
<gene>
    <name evidence="9" type="ORF">BDK89_3849</name>
</gene>
<dbReference type="RefSeq" id="WP_133870463.1">
    <property type="nucleotide sequence ID" value="NZ_SOAU01000001.1"/>
</dbReference>
<feature type="transmembrane region" description="Helical" evidence="7">
    <location>
        <begin position="12"/>
        <end position="34"/>
    </location>
</feature>
<evidence type="ECO:0000256" key="5">
    <source>
        <dbReference type="ARBA" id="ARBA00022989"/>
    </source>
</evidence>
<feature type="transmembrane region" description="Helical" evidence="7">
    <location>
        <begin position="365"/>
        <end position="386"/>
    </location>
</feature>
<keyword evidence="2 7" id="KW-0813">Transport</keyword>
<dbReference type="Proteomes" id="UP000294558">
    <property type="component" value="Unassembled WGS sequence"/>
</dbReference>
<evidence type="ECO:0000256" key="4">
    <source>
        <dbReference type="ARBA" id="ARBA00022692"/>
    </source>
</evidence>
<dbReference type="EMBL" id="SOAU01000001">
    <property type="protein sequence ID" value="TDT18231.1"/>
    <property type="molecule type" value="Genomic_DNA"/>
</dbReference>
<comment type="subcellular location">
    <subcellularLocation>
        <location evidence="1 7">Cell membrane</location>
        <topology evidence="1 7">Multi-pass membrane protein</topology>
    </subcellularLocation>
</comment>
<dbReference type="OrthoDB" id="2063054at2"/>
<comment type="similarity">
    <text evidence="7">Belongs to the binding-protein-dependent transport system permease family.</text>
</comment>
<name>A0A4R7I3R3_9ACTN</name>
<keyword evidence="4 7" id="KW-0812">Transmembrane</keyword>
<feature type="transmembrane region" description="Helical" evidence="7">
    <location>
        <begin position="263"/>
        <end position="284"/>
    </location>
</feature>
<reference evidence="9 10" key="1">
    <citation type="submission" date="2019-03" db="EMBL/GenBank/DDBJ databases">
        <title>Sequencing the genomes of 1000 actinobacteria strains.</title>
        <authorList>
            <person name="Klenk H.-P."/>
        </authorList>
    </citation>
    <scope>NUCLEOTIDE SEQUENCE [LARGE SCALE GENOMIC DNA]</scope>
    <source>
        <strain evidence="9 10">DSM 18936</strain>
    </source>
</reference>
<keyword evidence="5 7" id="KW-1133">Transmembrane helix</keyword>
<keyword evidence="10" id="KW-1185">Reference proteome</keyword>
<evidence type="ECO:0000256" key="6">
    <source>
        <dbReference type="ARBA" id="ARBA00023136"/>
    </source>
</evidence>
<comment type="caution">
    <text evidence="9">The sequence shown here is derived from an EMBL/GenBank/DDBJ whole genome shotgun (WGS) entry which is preliminary data.</text>
</comment>
<dbReference type="Gene3D" id="1.10.3720.10">
    <property type="entry name" value="MetI-like"/>
    <property type="match status" value="1"/>
</dbReference>
<feature type="transmembrane region" description="Helical" evidence="7">
    <location>
        <begin position="305"/>
        <end position="330"/>
    </location>
</feature>
<dbReference type="SUPFAM" id="SSF161098">
    <property type="entry name" value="MetI-like"/>
    <property type="match status" value="1"/>
</dbReference>
<accession>A0A4R7I3R3</accession>
<dbReference type="CDD" id="cd06261">
    <property type="entry name" value="TM_PBP2"/>
    <property type="match status" value="1"/>
</dbReference>
<dbReference type="GO" id="GO:0005886">
    <property type="term" value="C:plasma membrane"/>
    <property type="evidence" value="ECO:0007669"/>
    <property type="project" value="UniProtKB-SubCell"/>
</dbReference>
<evidence type="ECO:0000256" key="7">
    <source>
        <dbReference type="RuleBase" id="RU363032"/>
    </source>
</evidence>
<evidence type="ECO:0000256" key="1">
    <source>
        <dbReference type="ARBA" id="ARBA00004651"/>
    </source>
</evidence>
<protein>
    <submittedName>
        <fullName evidence="9">ABC-type glycerol-3-phosphate transport system permease component</fullName>
    </submittedName>
</protein>
<dbReference type="PANTHER" id="PTHR43744:SF12">
    <property type="entry name" value="ABC TRANSPORTER PERMEASE PROTEIN MG189-RELATED"/>
    <property type="match status" value="1"/>
</dbReference>
<feature type="domain" description="ABC transmembrane type-1" evidence="8">
    <location>
        <begin position="195"/>
        <end position="386"/>
    </location>
</feature>
<dbReference type="PANTHER" id="PTHR43744">
    <property type="entry name" value="ABC TRANSPORTER PERMEASE PROTEIN MG189-RELATED-RELATED"/>
    <property type="match status" value="1"/>
</dbReference>